<protein>
    <submittedName>
        <fullName evidence="2">DUF3072 domain-containing protein</fullName>
    </submittedName>
</protein>
<evidence type="ECO:0000313" key="3">
    <source>
        <dbReference type="Proteomes" id="UP001589795"/>
    </source>
</evidence>
<organism evidence="2 3">
    <name type="scientific">Paracoccus rhizosphaerae</name>
    <dbReference type="NCBI Taxonomy" id="1133347"/>
    <lineage>
        <taxon>Bacteria</taxon>
        <taxon>Pseudomonadati</taxon>
        <taxon>Pseudomonadota</taxon>
        <taxon>Alphaproteobacteria</taxon>
        <taxon>Rhodobacterales</taxon>
        <taxon>Paracoccaceae</taxon>
        <taxon>Paracoccus</taxon>
    </lineage>
</organism>
<dbReference type="InterPro" id="IPR021425">
    <property type="entry name" value="DUF3072"/>
</dbReference>
<name>A0ABV6CQ91_9RHOB</name>
<dbReference type="EMBL" id="JBHLWQ010000128">
    <property type="protein sequence ID" value="MFC0201396.1"/>
    <property type="molecule type" value="Genomic_DNA"/>
</dbReference>
<dbReference type="RefSeq" id="WP_265508821.1">
    <property type="nucleotide sequence ID" value="NZ_JAOTBE010000119.1"/>
</dbReference>
<comment type="caution">
    <text evidence="2">The sequence shown here is derived from an EMBL/GenBank/DDBJ whole genome shotgun (WGS) entry which is preliminary data.</text>
</comment>
<feature type="compositionally biased region" description="Basic and acidic residues" evidence="1">
    <location>
        <begin position="1"/>
        <end position="21"/>
    </location>
</feature>
<feature type="region of interest" description="Disordered" evidence="1">
    <location>
        <begin position="1"/>
        <end position="32"/>
    </location>
</feature>
<accession>A0ABV6CQ91</accession>
<dbReference type="Pfam" id="PF11272">
    <property type="entry name" value="DUF3072"/>
    <property type="match status" value="1"/>
</dbReference>
<dbReference type="Proteomes" id="UP001589795">
    <property type="component" value="Unassembled WGS sequence"/>
</dbReference>
<proteinExistence type="predicted"/>
<evidence type="ECO:0000313" key="2">
    <source>
        <dbReference type="EMBL" id="MFC0201396.1"/>
    </source>
</evidence>
<keyword evidence="3" id="KW-1185">Reference proteome</keyword>
<reference evidence="2 3" key="1">
    <citation type="submission" date="2024-09" db="EMBL/GenBank/DDBJ databases">
        <authorList>
            <person name="Sun Q."/>
            <person name="Mori K."/>
        </authorList>
    </citation>
    <scope>NUCLEOTIDE SEQUENCE [LARGE SCALE GENOMIC DNA]</scope>
    <source>
        <strain evidence="2 3">CCM 7904</strain>
    </source>
</reference>
<evidence type="ECO:0000256" key="1">
    <source>
        <dbReference type="SAM" id="MobiDB-lite"/>
    </source>
</evidence>
<sequence>MADDDKDPKAHPSDNAQKDPEAWVSGDDPMTGAQASYLKTLSEQAEEPDAFDQDISKAEASKRIDALKSKLNID</sequence>
<gene>
    <name evidence="2" type="ORF">ACFFIZ_14035</name>
</gene>